<feature type="transmembrane region" description="Helical" evidence="1">
    <location>
        <begin position="12"/>
        <end position="32"/>
    </location>
</feature>
<evidence type="ECO:0000313" key="3">
    <source>
        <dbReference type="Proteomes" id="UP000591941"/>
    </source>
</evidence>
<evidence type="ECO:0000256" key="1">
    <source>
        <dbReference type="SAM" id="Phobius"/>
    </source>
</evidence>
<keyword evidence="1" id="KW-0472">Membrane</keyword>
<comment type="caution">
    <text evidence="2">The sequence shown here is derived from an EMBL/GenBank/DDBJ whole genome shotgun (WGS) entry which is preliminary data.</text>
</comment>
<protein>
    <recommendedName>
        <fullName evidence="4">WG repeat-containing protein</fullName>
    </recommendedName>
</protein>
<dbReference type="Proteomes" id="UP000591941">
    <property type="component" value="Unassembled WGS sequence"/>
</dbReference>
<reference evidence="2 3" key="1">
    <citation type="submission" date="2020-08" db="EMBL/GenBank/DDBJ databases">
        <title>Genomic Encyclopedia of Type Strains, Phase IV (KMG-IV): sequencing the most valuable type-strain genomes for metagenomic binning, comparative biology and taxonomic classification.</title>
        <authorList>
            <person name="Goeker M."/>
        </authorList>
    </citation>
    <scope>NUCLEOTIDE SEQUENCE [LARGE SCALE GENOMIC DNA]</scope>
    <source>
        <strain evidence="2 3">DSM 21255</strain>
    </source>
</reference>
<dbReference type="EMBL" id="JACHHI010000004">
    <property type="protein sequence ID" value="MBB6477939.1"/>
    <property type="molecule type" value="Genomic_DNA"/>
</dbReference>
<keyword evidence="1" id="KW-1133">Transmembrane helix</keyword>
<proteinExistence type="predicted"/>
<dbReference type="GeneID" id="93486255"/>
<dbReference type="OrthoDB" id="3036356at2"/>
<name>A0A841R4G8_9FIRM</name>
<gene>
    <name evidence="2" type="ORF">HNR45_000992</name>
</gene>
<organism evidence="2 3">
    <name type="scientific">Negativicoccus succinicivorans</name>
    <dbReference type="NCBI Taxonomy" id="620903"/>
    <lineage>
        <taxon>Bacteria</taxon>
        <taxon>Bacillati</taxon>
        <taxon>Bacillota</taxon>
        <taxon>Negativicutes</taxon>
        <taxon>Veillonellales</taxon>
        <taxon>Veillonellaceae</taxon>
        <taxon>Negativicoccus</taxon>
    </lineage>
</organism>
<evidence type="ECO:0000313" key="2">
    <source>
        <dbReference type="EMBL" id="MBB6477939.1"/>
    </source>
</evidence>
<sequence length="331" mass="39299">MRLLTRSVIKRICLGLIVILMGLGVWKCVHMYHVRQYKYSGTIIAYDPTVRDPYYHFTFLNPNDLADYVRIKINRGALLTGPIFNYDGALIMLTKNDENDLFLVTCKNAVEKQQINIDASDDFDLYETETGYLVWQYVDDKTSSFYWLNRKGIIEKQITVKDDITRVLSVDNHIIGWVNKKNDVFYTSGEKIHIDGYTVGVLNESQFLVRREDGTYILDRKGRVVSKYSDHPYWVSTSGKDIKLLWMYPWGSGGYHPFFDDEWTIKDWIRTDYRQCYVSFLHNWKLDDVVNLPVKIEEEHQDYYAYQDIEYNRENLEKLKELIENDKMWNE</sequence>
<keyword evidence="3" id="KW-1185">Reference proteome</keyword>
<dbReference type="AlphaFoldDB" id="A0A841R4G8"/>
<dbReference type="RefSeq" id="WP_159822365.1">
    <property type="nucleotide sequence ID" value="NZ_CABWNB010000001.1"/>
</dbReference>
<keyword evidence="1" id="KW-0812">Transmembrane</keyword>
<accession>A0A841R4G8</accession>
<evidence type="ECO:0008006" key="4">
    <source>
        <dbReference type="Google" id="ProtNLM"/>
    </source>
</evidence>